<dbReference type="InterPro" id="IPR000524">
    <property type="entry name" value="Tscrpt_reg_HTH_GntR"/>
</dbReference>
<dbReference type="InterPro" id="IPR036388">
    <property type="entry name" value="WH-like_DNA-bd_sf"/>
</dbReference>
<dbReference type="PROSITE" id="PS50949">
    <property type="entry name" value="HTH_GNTR"/>
    <property type="match status" value="1"/>
</dbReference>
<reference evidence="6 7" key="1">
    <citation type="submission" date="2020-03" db="EMBL/GenBank/DDBJ databases">
        <title>Soil Listeria distribution.</title>
        <authorList>
            <person name="Liao J."/>
            <person name="Wiedmann M."/>
        </authorList>
    </citation>
    <scope>NUCLEOTIDE SEQUENCE [LARGE SCALE GENOMIC DNA]</scope>
    <source>
        <strain evidence="6 7">FSL L7-1554</strain>
    </source>
</reference>
<dbReference type="SUPFAM" id="SSF46785">
    <property type="entry name" value="Winged helix' DNA-binding domain"/>
    <property type="match status" value="1"/>
</dbReference>
<evidence type="ECO:0000256" key="3">
    <source>
        <dbReference type="ARBA" id="ARBA00023125"/>
    </source>
</evidence>
<name>A0A7X0X5W3_9LIST</name>
<dbReference type="CDD" id="cd07377">
    <property type="entry name" value="WHTH_GntR"/>
    <property type="match status" value="1"/>
</dbReference>
<dbReference type="Pfam" id="PF00392">
    <property type="entry name" value="GntR"/>
    <property type="match status" value="1"/>
</dbReference>
<accession>A0A7X0X5W3</accession>
<dbReference type="SUPFAM" id="SSF53822">
    <property type="entry name" value="Periplasmic binding protein-like I"/>
    <property type="match status" value="1"/>
</dbReference>
<dbReference type="AlphaFoldDB" id="A0A7X0X5W3"/>
<dbReference type="InterPro" id="IPR028082">
    <property type="entry name" value="Peripla_BP_I"/>
</dbReference>
<dbReference type="InterPro" id="IPR036390">
    <property type="entry name" value="WH_DNA-bd_sf"/>
</dbReference>
<dbReference type="CDD" id="cd06267">
    <property type="entry name" value="PBP1_LacI_sugar_binding-like"/>
    <property type="match status" value="1"/>
</dbReference>
<dbReference type="RefSeq" id="WP_185380576.1">
    <property type="nucleotide sequence ID" value="NZ_JAASTW010000002.1"/>
</dbReference>
<dbReference type="Gene3D" id="3.40.50.2300">
    <property type="match status" value="2"/>
</dbReference>
<evidence type="ECO:0000259" key="5">
    <source>
        <dbReference type="PROSITE" id="PS50949"/>
    </source>
</evidence>
<dbReference type="Pfam" id="PF13377">
    <property type="entry name" value="Peripla_BP_3"/>
    <property type="match status" value="1"/>
</dbReference>
<dbReference type="PANTHER" id="PTHR30146:SF95">
    <property type="entry name" value="RIBOSE OPERON REPRESSOR"/>
    <property type="match status" value="1"/>
</dbReference>
<feature type="domain" description="HTH gntR-type" evidence="5">
    <location>
        <begin position="3"/>
        <end position="71"/>
    </location>
</feature>
<dbReference type="SMART" id="SM00345">
    <property type="entry name" value="HTH_GNTR"/>
    <property type="match status" value="1"/>
</dbReference>
<evidence type="ECO:0000313" key="7">
    <source>
        <dbReference type="Proteomes" id="UP000561617"/>
    </source>
</evidence>
<comment type="caution">
    <text evidence="6">The sequence shown here is derived from an EMBL/GenBank/DDBJ whole genome shotgun (WGS) entry which is preliminary data.</text>
</comment>
<dbReference type="GO" id="GO:0003700">
    <property type="term" value="F:DNA-binding transcription factor activity"/>
    <property type="evidence" value="ECO:0007669"/>
    <property type="project" value="InterPro"/>
</dbReference>
<dbReference type="EMBL" id="JAASTW010000002">
    <property type="protein sequence ID" value="MBC1487948.1"/>
    <property type="molecule type" value="Genomic_DNA"/>
</dbReference>
<evidence type="ECO:0000313" key="6">
    <source>
        <dbReference type="EMBL" id="MBC1487948.1"/>
    </source>
</evidence>
<gene>
    <name evidence="6" type="ORF">HCJ38_02770</name>
</gene>
<keyword evidence="4" id="KW-0804">Transcription</keyword>
<sequence length="370" mass="41390">MKKLLYQQVYDQLKLAIQDGEIPVGNKLPAEKELMDQFDVSSITLKKALELLKKDGYISRRPRVGTFVISASPNSEQAETRMFDKPLFGCIITNFDDTFGTILLSGMLEHSNSKAHIVVKKSLGDTEREEEILQEFIEMNVAGILILPASSKFVSPTLLELASQKFPLVVIDRTLEGLPISSISSDNTEAGRIITEKLFELGHKHIGMITSTSPVSTLDSRVNGFIRGHASFHTAFHSDYVFREIESVMPNSTVSIQTDINKIALFLETHPEITALVATEYNIALLIKQACIKLNKRIPEDLSVVCFDHPDNFFDASAFRFTHIKQAQYKIGVKAVDMLLKQINQPDAFKKEMLPPLLVEGDSVKAHKKN</sequence>
<dbReference type="GO" id="GO:0000976">
    <property type="term" value="F:transcription cis-regulatory region binding"/>
    <property type="evidence" value="ECO:0007669"/>
    <property type="project" value="TreeGrafter"/>
</dbReference>
<dbReference type="InterPro" id="IPR046335">
    <property type="entry name" value="LacI/GalR-like_sensor"/>
</dbReference>
<evidence type="ECO:0000256" key="2">
    <source>
        <dbReference type="ARBA" id="ARBA00023015"/>
    </source>
</evidence>
<organism evidence="6 7">
    <name type="scientific">Listeria immobilis</name>
    <dbReference type="NCBI Taxonomy" id="2713502"/>
    <lineage>
        <taxon>Bacteria</taxon>
        <taxon>Bacillati</taxon>
        <taxon>Bacillota</taxon>
        <taxon>Bacilli</taxon>
        <taxon>Bacillales</taxon>
        <taxon>Listeriaceae</taxon>
        <taxon>Listeria</taxon>
    </lineage>
</organism>
<dbReference type="Proteomes" id="UP000561617">
    <property type="component" value="Unassembled WGS sequence"/>
</dbReference>
<keyword evidence="1" id="KW-0678">Repressor</keyword>
<evidence type="ECO:0000256" key="4">
    <source>
        <dbReference type="ARBA" id="ARBA00023163"/>
    </source>
</evidence>
<keyword evidence="3" id="KW-0238">DNA-binding</keyword>
<proteinExistence type="predicted"/>
<dbReference type="PANTHER" id="PTHR30146">
    <property type="entry name" value="LACI-RELATED TRANSCRIPTIONAL REPRESSOR"/>
    <property type="match status" value="1"/>
</dbReference>
<protein>
    <submittedName>
        <fullName evidence="6">Substrate-binding domain-containing protein</fullName>
    </submittedName>
</protein>
<keyword evidence="2" id="KW-0805">Transcription regulation</keyword>
<dbReference type="Gene3D" id="1.10.10.10">
    <property type="entry name" value="Winged helix-like DNA-binding domain superfamily/Winged helix DNA-binding domain"/>
    <property type="match status" value="1"/>
</dbReference>
<evidence type="ECO:0000256" key="1">
    <source>
        <dbReference type="ARBA" id="ARBA00022491"/>
    </source>
</evidence>
<dbReference type="PRINTS" id="PR00035">
    <property type="entry name" value="HTHGNTR"/>
</dbReference>